<accession>A0ABU9UB22</accession>
<reference evidence="2 3" key="1">
    <citation type="submission" date="2024-03" db="EMBL/GenBank/DDBJ databases">
        <title>Ignisphaera cupida sp. nov., a hyperthermophilic hydrolytic archaeon from a hot spring of Kamchatka, and proposal of Ignisphaeraceae fam. nov.</title>
        <authorList>
            <person name="Podosokorskaya O.A."/>
            <person name="Elcheninov A.G."/>
            <person name="Maltseva A.I."/>
            <person name="Zayulina K.S."/>
            <person name="Novikov A."/>
            <person name="Merkel A.Y."/>
        </authorList>
    </citation>
    <scope>NUCLEOTIDE SEQUENCE [LARGE SCALE GENOMIC DNA]</scope>
    <source>
        <strain evidence="2 3">38H-sp</strain>
    </source>
</reference>
<dbReference type="InterPro" id="IPR013022">
    <property type="entry name" value="Xyl_isomerase-like_TIM-brl"/>
</dbReference>
<dbReference type="Pfam" id="PF01261">
    <property type="entry name" value="AP_endonuc_2"/>
    <property type="match status" value="1"/>
</dbReference>
<keyword evidence="2" id="KW-0413">Isomerase</keyword>
<evidence type="ECO:0000313" key="3">
    <source>
        <dbReference type="Proteomes" id="UP001466331"/>
    </source>
</evidence>
<name>A0ABU9UB22_9SPIR</name>
<gene>
    <name evidence="2" type="ORF">WKV44_03845</name>
</gene>
<feature type="domain" description="Xylose isomerase-like TIM barrel" evidence="1">
    <location>
        <begin position="29"/>
        <end position="262"/>
    </location>
</feature>
<dbReference type="PANTHER" id="PTHR12110">
    <property type="entry name" value="HYDROXYPYRUVATE ISOMERASE"/>
    <property type="match status" value="1"/>
</dbReference>
<dbReference type="RefSeq" id="WP_420069112.1">
    <property type="nucleotide sequence ID" value="NZ_JBCHKQ010000001.1"/>
</dbReference>
<keyword evidence="3" id="KW-1185">Reference proteome</keyword>
<sequence>MWGVSPAYFISRFSSAFTPDDMASVMPDIASSGYDACEIEIFYPNRLDEWTSFTSKMLSSSARLAGIKISCFAAHFLLNAFSSNDTLMSDYGIAEFDRVSEIASELGTDCIIVPIPAFSSAIEEHTKSRFITKLESMLSIAARHKKYLALEIMPDSLLSCMDDMSRLFSILDDSHLGLNLDTGHFNAMGIPPHLVADSFSHKIFATHLCDNDSLENLSLVPGDGNINWTTLMDILTKQCAPVSMDIEIICPPEDVTEKYRNALLFLSNKEYKE</sequence>
<dbReference type="GO" id="GO:0016853">
    <property type="term" value="F:isomerase activity"/>
    <property type="evidence" value="ECO:0007669"/>
    <property type="project" value="UniProtKB-KW"/>
</dbReference>
<organism evidence="2 3">
    <name type="scientific">Rarispira pelagica</name>
    <dbReference type="NCBI Taxonomy" id="3141764"/>
    <lineage>
        <taxon>Bacteria</taxon>
        <taxon>Pseudomonadati</taxon>
        <taxon>Spirochaetota</taxon>
        <taxon>Spirochaetia</taxon>
        <taxon>Winmispirales</taxon>
        <taxon>Winmispiraceae</taxon>
        <taxon>Rarispira</taxon>
    </lineage>
</organism>
<evidence type="ECO:0000313" key="2">
    <source>
        <dbReference type="EMBL" id="MEM5947671.1"/>
    </source>
</evidence>
<protein>
    <submittedName>
        <fullName evidence="2">Sugar phosphate isomerase/epimerase family protein</fullName>
    </submittedName>
</protein>
<dbReference type="SUPFAM" id="SSF51658">
    <property type="entry name" value="Xylose isomerase-like"/>
    <property type="match status" value="1"/>
</dbReference>
<comment type="caution">
    <text evidence="2">The sequence shown here is derived from an EMBL/GenBank/DDBJ whole genome shotgun (WGS) entry which is preliminary data.</text>
</comment>
<evidence type="ECO:0000259" key="1">
    <source>
        <dbReference type="Pfam" id="PF01261"/>
    </source>
</evidence>
<proteinExistence type="predicted"/>
<dbReference type="Proteomes" id="UP001466331">
    <property type="component" value="Unassembled WGS sequence"/>
</dbReference>
<dbReference type="PANTHER" id="PTHR12110:SF21">
    <property type="entry name" value="XYLOSE ISOMERASE-LIKE TIM BARREL DOMAIN-CONTAINING PROTEIN"/>
    <property type="match status" value="1"/>
</dbReference>
<dbReference type="InterPro" id="IPR050312">
    <property type="entry name" value="IolE/XylAMocC-like"/>
</dbReference>
<dbReference type="Gene3D" id="3.20.20.150">
    <property type="entry name" value="Divalent-metal-dependent TIM barrel enzymes"/>
    <property type="match status" value="1"/>
</dbReference>
<dbReference type="InterPro" id="IPR036237">
    <property type="entry name" value="Xyl_isomerase-like_sf"/>
</dbReference>
<dbReference type="EMBL" id="JBCHKQ010000001">
    <property type="protein sequence ID" value="MEM5947671.1"/>
    <property type="molecule type" value="Genomic_DNA"/>
</dbReference>